<protein>
    <submittedName>
        <fullName evidence="1">Uncharacterized protein</fullName>
    </submittedName>
</protein>
<name>A0A7V8FIA5_STEMA</name>
<organism evidence="1 2">
    <name type="scientific">Stenotrophomonas maltophilia</name>
    <name type="common">Pseudomonas maltophilia</name>
    <name type="synonym">Xanthomonas maltophilia</name>
    <dbReference type="NCBI Taxonomy" id="40324"/>
    <lineage>
        <taxon>Bacteria</taxon>
        <taxon>Pseudomonadati</taxon>
        <taxon>Pseudomonadota</taxon>
        <taxon>Gammaproteobacteria</taxon>
        <taxon>Lysobacterales</taxon>
        <taxon>Lysobacteraceae</taxon>
        <taxon>Stenotrophomonas</taxon>
        <taxon>Stenotrophomonas maltophilia group</taxon>
    </lineage>
</organism>
<evidence type="ECO:0000313" key="2">
    <source>
        <dbReference type="Proteomes" id="UP000487117"/>
    </source>
</evidence>
<accession>A0A7V8FIA5</accession>
<evidence type="ECO:0000313" key="1">
    <source>
        <dbReference type="EMBL" id="KAF1016368.1"/>
    </source>
</evidence>
<reference evidence="2" key="1">
    <citation type="journal article" date="2020" name="MBio">
        <title>Horizontal gene transfer to a defensive symbiont with a reduced genome amongst a multipartite beetle microbiome.</title>
        <authorList>
            <person name="Waterworth S.C."/>
            <person name="Florez L.V."/>
            <person name="Rees E.R."/>
            <person name="Hertweck C."/>
            <person name="Kaltenpoth M."/>
            <person name="Kwan J.C."/>
        </authorList>
    </citation>
    <scope>NUCLEOTIDE SEQUENCE [LARGE SCALE GENOMIC DNA]</scope>
</reference>
<dbReference type="EMBL" id="WNDS01000002">
    <property type="protein sequence ID" value="KAF1016368.1"/>
    <property type="molecule type" value="Genomic_DNA"/>
</dbReference>
<gene>
    <name evidence="1" type="ORF">GAK31_01866</name>
</gene>
<dbReference type="AlphaFoldDB" id="A0A7V8FIA5"/>
<sequence>MLRVAQGNAAMAVNGPADAITFDGCGRRRAAGDQVLVLNPATCKAGEPRRTLTVNLSGQVRVKRDECS</sequence>
<proteinExistence type="predicted"/>
<comment type="caution">
    <text evidence="1">The sequence shown here is derived from an EMBL/GenBank/DDBJ whole genome shotgun (WGS) entry which is preliminary data.</text>
</comment>
<dbReference type="Gene3D" id="3.55.40.10">
    <property type="entry name" value="minor pseudopilin epsh domain"/>
    <property type="match status" value="1"/>
</dbReference>
<dbReference type="Proteomes" id="UP000487117">
    <property type="component" value="Unassembled WGS sequence"/>
</dbReference>